<evidence type="ECO:0000256" key="2">
    <source>
        <dbReference type="ARBA" id="ARBA00004787"/>
    </source>
</evidence>
<dbReference type="InterPro" id="IPR050088">
    <property type="entry name" value="IspD/TarI_cytidylyltransf_bact"/>
</dbReference>
<keyword evidence="6 7" id="KW-0414">Isoprene biosynthesis</keyword>
<dbReference type="EC" id="2.7.7.60" evidence="7"/>
<evidence type="ECO:0000256" key="5">
    <source>
        <dbReference type="ARBA" id="ARBA00022695"/>
    </source>
</evidence>
<evidence type="ECO:0000313" key="9">
    <source>
        <dbReference type="Proteomes" id="UP001143463"/>
    </source>
</evidence>
<evidence type="ECO:0000256" key="6">
    <source>
        <dbReference type="ARBA" id="ARBA00023229"/>
    </source>
</evidence>
<reference evidence="8" key="1">
    <citation type="journal article" date="2014" name="Int. J. Syst. Evol. Microbiol.">
        <title>Complete genome sequence of Corynebacterium casei LMG S-19264T (=DSM 44701T), isolated from a smear-ripened cheese.</title>
        <authorList>
            <consortium name="US DOE Joint Genome Institute (JGI-PGF)"/>
            <person name="Walter F."/>
            <person name="Albersmeier A."/>
            <person name="Kalinowski J."/>
            <person name="Ruckert C."/>
        </authorList>
    </citation>
    <scope>NUCLEOTIDE SEQUENCE</scope>
    <source>
        <strain evidence="8">VKM Ac-1069</strain>
    </source>
</reference>
<dbReference type="InterPro" id="IPR034683">
    <property type="entry name" value="IspD/TarI"/>
</dbReference>
<sequence length="242" mass="23996">MGAAVSVAAVVPAAGSGTRLGAGAPKAFVPLGGVPIVVRAVDGLLASGAVDEVLVAVPADLLDHARALLAGRPVTVLVGGGARTASVRLALDVLSGPHGCERPGGPAGDGPPEVVLVHDAARPLTPPALVAAVVAEVRAGHPAVVPALPLADTVKRVGVAAAVEATVDRSELRAAQTPQGFAWETLRAAYGKSGVDAVATDDAGLVERLGAPVVTVPGDPAAFKVTTPWDLRIAELLLEEKA</sequence>
<dbReference type="NCBIfam" id="TIGR00453">
    <property type="entry name" value="ispD"/>
    <property type="match status" value="1"/>
</dbReference>
<dbReference type="InterPro" id="IPR029044">
    <property type="entry name" value="Nucleotide-diphossugar_trans"/>
</dbReference>
<keyword evidence="4 7" id="KW-0808">Transferase</keyword>
<dbReference type="FunFam" id="3.90.550.10:FF:000003">
    <property type="entry name" value="2-C-methyl-D-erythritol 4-phosphate cytidylyltransferase"/>
    <property type="match status" value="1"/>
</dbReference>
<comment type="pathway">
    <text evidence="2 7">Isoprenoid biosynthesis; isopentenyl diphosphate biosynthesis via DXP pathway; isopentenyl diphosphate from 1-deoxy-D-xylulose 5-phosphate: step 2/6.</text>
</comment>
<dbReference type="SUPFAM" id="SSF53448">
    <property type="entry name" value="Nucleotide-diphospho-sugar transferases"/>
    <property type="match status" value="1"/>
</dbReference>
<comment type="similarity">
    <text evidence="3 7">Belongs to the IspD/TarI cytidylyltransferase family. IspD subfamily.</text>
</comment>
<dbReference type="GO" id="GO:0050518">
    <property type="term" value="F:2-C-methyl-D-erythritol 4-phosphate cytidylyltransferase activity"/>
    <property type="evidence" value="ECO:0007669"/>
    <property type="project" value="UniProtKB-UniRule"/>
</dbReference>
<protein>
    <recommendedName>
        <fullName evidence="7">2-C-methyl-D-erythritol 4-phosphate cytidylyltransferase</fullName>
        <ecNumber evidence="7">2.7.7.60</ecNumber>
    </recommendedName>
    <alternativeName>
        <fullName evidence="7">4-diphosphocytidyl-2C-methyl-D-erythritol synthase</fullName>
    </alternativeName>
    <alternativeName>
        <fullName evidence="7">MEP cytidylyltransferase</fullName>
        <shortName evidence="7">MCT</shortName>
    </alternativeName>
</protein>
<gene>
    <name evidence="7 8" type="primary">ispD</name>
    <name evidence="8" type="ORF">GCM10017577_30850</name>
</gene>
<dbReference type="EMBL" id="BSFQ01000011">
    <property type="protein sequence ID" value="GLL11944.1"/>
    <property type="molecule type" value="Genomic_DNA"/>
</dbReference>
<feature type="site" description="Transition state stabilizer" evidence="7">
    <location>
        <position position="26"/>
    </location>
</feature>
<evidence type="ECO:0000256" key="4">
    <source>
        <dbReference type="ARBA" id="ARBA00022679"/>
    </source>
</evidence>
<proteinExistence type="inferred from homology"/>
<comment type="caution">
    <text evidence="8">The sequence shown here is derived from an EMBL/GenBank/DDBJ whole genome shotgun (WGS) entry which is preliminary data.</text>
</comment>
<evidence type="ECO:0000256" key="7">
    <source>
        <dbReference type="HAMAP-Rule" id="MF_00108"/>
    </source>
</evidence>
<organism evidence="8 9">
    <name type="scientific">Pseudonocardia halophobica</name>
    <dbReference type="NCBI Taxonomy" id="29401"/>
    <lineage>
        <taxon>Bacteria</taxon>
        <taxon>Bacillati</taxon>
        <taxon>Actinomycetota</taxon>
        <taxon>Actinomycetes</taxon>
        <taxon>Pseudonocardiales</taxon>
        <taxon>Pseudonocardiaceae</taxon>
        <taxon>Pseudonocardia</taxon>
    </lineage>
</organism>
<keyword evidence="5 7" id="KW-0548">Nucleotidyltransferase</keyword>
<evidence type="ECO:0000256" key="3">
    <source>
        <dbReference type="ARBA" id="ARBA00009789"/>
    </source>
</evidence>
<accession>A0A9W6L475</accession>
<dbReference type="PROSITE" id="PS01295">
    <property type="entry name" value="ISPD"/>
    <property type="match status" value="1"/>
</dbReference>
<dbReference type="AlphaFoldDB" id="A0A9W6L475"/>
<dbReference type="GO" id="GO:0019288">
    <property type="term" value="P:isopentenyl diphosphate biosynthetic process, methylerythritol 4-phosphate pathway"/>
    <property type="evidence" value="ECO:0007669"/>
    <property type="project" value="UniProtKB-UniRule"/>
</dbReference>
<reference evidence="8" key="2">
    <citation type="submission" date="2023-01" db="EMBL/GenBank/DDBJ databases">
        <authorList>
            <person name="Sun Q."/>
            <person name="Evtushenko L."/>
        </authorList>
    </citation>
    <scope>NUCLEOTIDE SEQUENCE</scope>
    <source>
        <strain evidence="8">VKM Ac-1069</strain>
    </source>
</reference>
<dbReference type="Proteomes" id="UP001143463">
    <property type="component" value="Unassembled WGS sequence"/>
</dbReference>
<feature type="site" description="Positions MEP for the nucleophilic attack" evidence="7">
    <location>
        <position position="169"/>
    </location>
</feature>
<dbReference type="Pfam" id="PF01128">
    <property type="entry name" value="IspD"/>
    <property type="match status" value="1"/>
</dbReference>
<dbReference type="CDD" id="cd02516">
    <property type="entry name" value="CDP-ME_synthetase"/>
    <property type="match status" value="1"/>
</dbReference>
<comment type="function">
    <text evidence="7">Catalyzes the formation of 4-diphosphocytidyl-2-C-methyl-D-erythritol from CTP and 2-C-methyl-D-erythritol 4-phosphate (MEP).</text>
</comment>
<dbReference type="Gene3D" id="3.90.550.10">
    <property type="entry name" value="Spore Coat Polysaccharide Biosynthesis Protein SpsA, Chain A"/>
    <property type="match status" value="1"/>
</dbReference>
<dbReference type="PANTHER" id="PTHR32125">
    <property type="entry name" value="2-C-METHYL-D-ERYTHRITOL 4-PHOSPHATE CYTIDYLYLTRANSFERASE, CHLOROPLASTIC"/>
    <property type="match status" value="1"/>
</dbReference>
<dbReference type="HAMAP" id="MF_00108">
    <property type="entry name" value="IspD"/>
    <property type="match status" value="1"/>
</dbReference>
<dbReference type="InterPro" id="IPR001228">
    <property type="entry name" value="IspD"/>
</dbReference>
<evidence type="ECO:0000313" key="8">
    <source>
        <dbReference type="EMBL" id="GLL11944.1"/>
    </source>
</evidence>
<evidence type="ECO:0000256" key="1">
    <source>
        <dbReference type="ARBA" id="ARBA00001282"/>
    </source>
</evidence>
<name>A0A9W6L475_9PSEU</name>
<comment type="catalytic activity">
    <reaction evidence="1 7">
        <text>2-C-methyl-D-erythritol 4-phosphate + CTP + H(+) = 4-CDP-2-C-methyl-D-erythritol + diphosphate</text>
        <dbReference type="Rhea" id="RHEA:13429"/>
        <dbReference type="ChEBI" id="CHEBI:15378"/>
        <dbReference type="ChEBI" id="CHEBI:33019"/>
        <dbReference type="ChEBI" id="CHEBI:37563"/>
        <dbReference type="ChEBI" id="CHEBI:57823"/>
        <dbReference type="ChEBI" id="CHEBI:58262"/>
        <dbReference type="EC" id="2.7.7.60"/>
    </reaction>
</comment>
<keyword evidence="9" id="KW-1185">Reference proteome</keyword>
<feature type="site" description="Transition state stabilizer" evidence="7">
    <location>
        <position position="19"/>
    </location>
</feature>
<feature type="site" description="Positions MEP for the nucleophilic attack" evidence="7">
    <location>
        <position position="224"/>
    </location>
</feature>
<dbReference type="InterPro" id="IPR018294">
    <property type="entry name" value="ISPD_synthase_CS"/>
</dbReference>
<dbReference type="PANTHER" id="PTHR32125:SF4">
    <property type="entry name" value="2-C-METHYL-D-ERYTHRITOL 4-PHOSPHATE CYTIDYLYLTRANSFERASE, CHLOROPLASTIC"/>
    <property type="match status" value="1"/>
</dbReference>